<proteinExistence type="predicted"/>
<keyword evidence="3" id="KW-1185">Reference proteome</keyword>
<dbReference type="AlphaFoldDB" id="A0A2R6S429"/>
<organism evidence="2 3">
    <name type="scientific">Hermanssonia centrifuga</name>
    <dbReference type="NCBI Taxonomy" id="98765"/>
    <lineage>
        <taxon>Eukaryota</taxon>
        <taxon>Fungi</taxon>
        <taxon>Dikarya</taxon>
        <taxon>Basidiomycota</taxon>
        <taxon>Agaricomycotina</taxon>
        <taxon>Agaricomycetes</taxon>
        <taxon>Polyporales</taxon>
        <taxon>Meruliaceae</taxon>
        <taxon>Hermanssonia</taxon>
    </lineage>
</organism>
<gene>
    <name evidence="2" type="ORF">PHLCEN_2v1185</name>
</gene>
<protein>
    <submittedName>
        <fullName evidence="2">Uncharacterized protein</fullName>
    </submittedName>
</protein>
<keyword evidence="1" id="KW-0472">Membrane</keyword>
<reference evidence="2 3" key="1">
    <citation type="submission" date="2018-02" db="EMBL/GenBank/DDBJ databases">
        <title>Genome sequence of the basidiomycete white-rot fungus Phlebia centrifuga.</title>
        <authorList>
            <person name="Granchi Z."/>
            <person name="Peng M."/>
            <person name="de Vries R.P."/>
            <person name="Hilden K."/>
            <person name="Makela M.R."/>
            <person name="Grigoriev I."/>
            <person name="Riley R."/>
        </authorList>
    </citation>
    <scope>NUCLEOTIDE SEQUENCE [LARGE SCALE GENOMIC DNA]</scope>
    <source>
        <strain evidence="2 3">FBCC195</strain>
    </source>
</reference>
<name>A0A2R6S429_9APHY</name>
<evidence type="ECO:0000256" key="1">
    <source>
        <dbReference type="SAM" id="Phobius"/>
    </source>
</evidence>
<comment type="caution">
    <text evidence="2">The sequence shown here is derived from an EMBL/GenBank/DDBJ whole genome shotgun (WGS) entry which is preliminary data.</text>
</comment>
<keyword evidence="1" id="KW-0812">Transmembrane</keyword>
<dbReference type="Proteomes" id="UP000186601">
    <property type="component" value="Unassembled WGS sequence"/>
</dbReference>
<sequence>MSSSLTIGTGNLLLSLGSALTLEMLFALTYFSEAMSSRLTLGWEERDPEGP</sequence>
<evidence type="ECO:0000313" key="2">
    <source>
        <dbReference type="EMBL" id="PSS36969.1"/>
    </source>
</evidence>
<evidence type="ECO:0000313" key="3">
    <source>
        <dbReference type="Proteomes" id="UP000186601"/>
    </source>
</evidence>
<keyword evidence="1" id="KW-1133">Transmembrane helix</keyword>
<dbReference type="EMBL" id="MLYV02000089">
    <property type="protein sequence ID" value="PSS36969.1"/>
    <property type="molecule type" value="Genomic_DNA"/>
</dbReference>
<feature type="transmembrane region" description="Helical" evidence="1">
    <location>
        <begin position="12"/>
        <end position="31"/>
    </location>
</feature>
<accession>A0A2R6S429</accession>